<reference evidence="1 2" key="1">
    <citation type="submission" date="2021-06" db="EMBL/GenBank/DDBJ databases">
        <authorList>
            <person name="Palmer J.M."/>
        </authorList>
    </citation>
    <scope>NUCLEOTIDE SEQUENCE [LARGE SCALE GENOMIC DNA]</scope>
    <source>
        <strain evidence="1 2">AS_MEX2019</strain>
        <tissue evidence="1">Muscle</tissue>
    </source>
</reference>
<evidence type="ECO:0000313" key="2">
    <source>
        <dbReference type="Proteomes" id="UP001469553"/>
    </source>
</evidence>
<gene>
    <name evidence="1" type="ORF">AMECASPLE_035741</name>
</gene>
<dbReference type="Proteomes" id="UP001469553">
    <property type="component" value="Unassembled WGS sequence"/>
</dbReference>
<proteinExistence type="predicted"/>
<comment type="caution">
    <text evidence="1">The sequence shown here is derived from an EMBL/GenBank/DDBJ whole genome shotgun (WGS) entry which is preliminary data.</text>
</comment>
<organism evidence="1 2">
    <name type="scientific">Ameca splendens</name>
    <dbReference type="NCBI Taxonomy" id="208324"/>
    <lineage>
        <taxon>Eukaryota</taxon>
        <taxon>Metazoa</taxon>
        <taxon>Chordata</taxon>
        <taxon>Craniata</taxon>
        <taxon>Vertebrata</taxon>
        <taxon>Euteleostomi</taxon>
        <taxon>Actinopterygii</taxon>
        <taxon>Neopterygii</taxon>
        <taxon>Teleostei</taxon>
        <taxon>Neoteleostei</taxon>
        <taxon>Acanthomorphata</taxon>
        <taxon>Ovalentaria</taxon>
        <taxon>Atherinomorphae</taxon>
        <taxon>Cyprinodontiformes</taxon>
        <taxon>Goodeidae</taxon>
        <taxon>Ameca</taxon>
    </lineage>
</organism>
<protein>
    <submittedName>
        <fullName evidence="1">Uncharacterized protein</fullName>
    </submittedName>
</protein>
<accession>A0ABV0XKI6</accession>
<name>A0ABV0XKI6_9TELE</name>
<keyword evidence="2" id="KW-1185">Reference proteome</keyword>
<evidence type="ECO:0000313" key="1">
    <source>
        <dbReference type="EMBL" id="MEQ2281970.1"/>
    </source>
</evidence>
<dbReference type="EMBL" id="JAHRIP010005416">
    <property type="protein sequence ID" value="MEQ2281970.1"/>
    <property type="molecule type" value="Genomic_DNA"/>
</dbReference>
<sequence>MDKKLLLFISKTGIDGLHSNSIHLMILARMRTVYRTRHVSRRYSASALPGRAKHSPFHNLVVSCTILKSDSLVPPYDTKKPTKTLAICRTGWREYFYEVKPRHKTRLD</sequence>